<keyword evidence="7 12" id="KW-0808">Transferase</keyword>
<dbReference type="EC" id="2.7.2.3" evidence="5"/>
<evidence type="ECO:0000256" key="5">
    <source>
        <dbReference type="ARBA" id="ARBA00013061"/>
    </source>
</evidence>
<keyword evidence="6" id="KW-0963">Cytoplasm</keyword>
<dbReference type="GO" id="GO:0004618">
    <property type="term" value="F:phosphoglycerate kinase activity"/>
    <property type="evidence" value="ECO:0007669"/>
    <property type="project" value="UniProtKB-EC"/>
</dbReference>
<feature type="non-terminal residue" evidence="12">
    <location>
        <position position="346"/>
    </location>
</feature>
<dbReference type="SUPFAM" id="SSF53748">
    <property type="entry name" value="Phosphoglycerate kinase"/>
    <property type="match status" value="1"/>
</dbReference>
<dbReference type="GO" id="GO:0006096">
    <property type="term" value="P:glycolytic process"/>
    <property type="evidence" value="ECO:0007669"/>
    <property type="project" value="UniProtKB-KW"/>
</dbReference>
<evidence type="ECO:0000256" key="10">
    <source>
        <dbReference type="ARBA" id="ARBA00022840"/>
    </source>
</evidence>
<protein>
    <recommendedName>
        <fullName evidence="5">phosphoglycerate kinase</fullName>
        <ecNumber evidence="5">2.7.2.3</ecNumber>
    </recommendedName>
</protein>
<proteinExistence type="inferred from homology"/>
<keyword evidence="9 12" id="KW-0418">Kinase</keyword>
<dbReference type="GO" id="GO:0043531">
    <property type="term" value="F:ADP binding"/>
    <property type="evidence" value="ECO:0007669"/>
    <property type="project" value="TreeGrafter"/>
</dbReference>
<keyword evidence="11" id="KW-0324">Glycolysis</keyword>
<dbReference type="PANTHER" id="PTHR11406">
    <property type="entry name" value="PHOSPHOGLYCERATE KINASE"/>
    <property type="match status" value="1"/>
</dbReference>
<gene>
    <name evidence="12" type="ORF">MNBD_NITROSPINAE02-945</name>
</gene>
<evidence type="ECO:0000256" key="4">
    <source>
        <dbReference type="ARBA" id="ARBA00011245"/>
    </source>
</evidence>
<organism evidence="12">
    <name type="scientific">hydrothermal vent metagenome</name>
    <dbReference type="NCBI Taxonomy" id="652676"/>
    <lineage>
        <taxon>unclassified sequences</taxon>
        <taxon>metagenomes</taxon>
        <taxon>ecological metagenomes</taxon>
    </lineage>
</organism>
<dbReference type="Pfam" id="PF00162">
    <property type="entry name" value="PGK"/>
    <property type="match status" value="1"/>
</dbReference>
<dbReference type="FunFam" id="3.40.50.1260:FF:000006">
    <property type="entry name" value="Phosphoglycerate kinase"/>
    <property type="match status" value="1"/>
</dbReference>
<sequence>MKKLSIDQVDLKGKKVFIRVDFNAPLENGLVTDDTRIKAAIPTIKLAISQGARVIVASHLGRPKGEVKPEYSLLPVKEVFSKSLGAPVLFAEDCVGEKTGRLVDSLKNGEVALLENLRFHKEEENNDEDFARALADMAEIYVNDAFGAAHRAHASTEGITHFVKTSVAGLLMKNEIEYFSRSMINPERPLAVALGGAKISSKLGVVDSLIDKCDILIVGGAMAFTFLKALGVDVASNMVEDNKINEIMGVMARARKKGVKLYLPVDFVVGESLEDDIPTEAVTRQELPPDKIAGDIGPASSILFKLALKPARTIIWNGPMGVFEKKPYAGGTLAVATAMAVSRALT</sequence>
<evidence type="ECO:0000256" key="3">
    <source>
        <dbReference type="ARBA" id="ARBA00008982"/>
    </source>
</evidence>
<dbReference type="Gene3D" id="3.40.50.1260">
    <property type="entry name" value="Phosphoglycerate kinase, N-terminal domain"/>
    <property type="match status" value="2"/>
</dbReference>
<reference evidence="12" key="1">
    <citation type="submission" date="2018-06" db="EMBL/GenBank/DDBJ databases">
        <authorList>
            <person name="Zhirakovskaya E."/>
        </authorList>
    </citation>
    <scope>NUCLEOTIDE SEQUENCE</scope>
</reference>
<evidence type="ECO:0000256" key="7">
    <source>
        <dbReference type="ARBA" id="ARBA00022679"/>
    </source>
</evidence>
<accession>A0A3B1C0A7</accession>
<dbReference type="GO" id="GO:0006094">
    <property type="term" value="P:gluconeogenesis"/>
    <property type="evidence" value="ECO:0007669"/>
    <property type="project" value="TreeGrafter"/>
</dbReference>
<evidence type="ECO:0000256" key="2">
    <source>
        <dbReference type="ARBA" id="ARBA00004838"/>
    </source>
</evidence>
<evidence type="ECO:0000313" key="12">
    <source>
        <dbReference type="EMBL" id="VAX23629.1"/>
    </source>
</evidence>
<dbReference type="EMBL" id="UOGE01000087">
    <property type="protein sequence ID" value="VAX23629.1"/>
    <property type="molecule type" value="Genomic_DNA"/>
</dbReference>
<dbReference type="PROSITE" id="PS00111">
    <property type="entry name" value="PGLYCERATE_KINASE"/>
    <property type="match status" value="1"/>
</dbReference>
<comment type="catalytic activity">
    <reaction evidence="1">
        <text>(2R)-3-phosphoglycerate + ATP = (2R)-3-phospho-glyceroyl phosphate + ADP</text>
        <dbReference type="Rhea" id="RHEA:14801"/>
        <dbReference type="ChEBI" id="CHEBI:30616"/>
        <dbReference type="ChEBI" id="CHEBI:57604"/>
        <dbReference type="ChEBI" id="CHEBI:58272"/>
        <dbReference type="ChEBI" id="CHEBI:456216"/>
        <dbReference type="EC" id="2.7.2.3"/>
    </reaction>
</comment>
<dbReference type="InterPro" id="IPR001576">
    <property type="entry name" value="Phosphoglycerate_kinase"/>
</dbReference>
<dbReference type="GO" id="GO:0005829">
    <property type="term" value="C:cytosol"/>
    <property type="evidence" value="ECO:0007669"/>
    <property type="project" value="TreeGrafter"/>
</dbReference>
<evidence type="ECO:0000256" key="1">
    <source>
        <dbReference type="ARBA" id="ARBA00000642"/>
    </source>
</evidence>
<dbReference type="FunFam" id="3.40.50.1260:FF:000031">
    <property type="entry name" value="Phosphoglycerate kinase 1"/>
    <property type="match status" value="1"/>
</dbReference>
<evidence type="ECO:0000256" key="11">
    <source>
        <dbReference type="ARBA" id="ARBA00023152"/>
    </source>
</evidence>
<dbReference type="GO" id="GO:0005524">
    <property type="term" value="F:ATP binding"/>
    <property type="evidence" value="ECO:0007669"/>
    <property type="project" value="UniProtKB-KW"/>
</dbReference>
<dbReference type="InterPro" id="IPR036043">
    <property type="entry name" value="Phosphoglycerate_kinase_sf"/>
</dbReference>
<keyword evidence="10" id="KW-0067">ATP-binding</keyword>
<comment type="pathway">
    <text evidence="2">Carbohydrate degradation; glycolysis; pyruvate from D-glyceraldehyde 3-phosphate: step 2/5.</text>
</comment>
<dbReference type="PANTHER" id="PTHR11406:SF23">
    <property type="entry name" value="PHOSPHOGLYCERATE KINASE 1, CHLOROPLASTIC-RELATED"/>
    <property type="match status" value="1"/>
</dbReference>
<dbReference type="InterPro" id="IPR015824">
    <property type="entry name" value="Phosphoglycerate_kinase_N"/>
</dbReference>
<dbReference type="PRINTS" id="PR00477">
    <property type="entry name" value="PHGLYCKINASE"/>
</dbReference>
<name>A0A3B1C0A7_9ZZZZ</name>
<dbReference type="AlphaFoldDB" id="A0A3B1C0A7"/>
<evidence type="ECO:0000256" key="6">
    <source>
        <dbReference type="ARBA" id="ARBA00022490"/>
    </source>
</evidence>
<dbReference type="PIRSF" id="PIRSF000724">
    <property type="entry name" value="Pgk"/>
    <property type="match status" value="1"/>
</dbReference>
<evidence type="ECO:0000256" key="9">
    <source>
        <dbReference type="ARBA" id="ARBA00022777"/>
    </source>
</evidence>
<comment type="subunit">
    <text evidence="4">Monomer.</text>
</comment>
<dbReference type="InterPro" id="IPR015911">
    <property type="entry name" value="Phosphoglycerate_kinase_CS"/>
</dbReference>
<evidence type="ECO:0000256" key="8">
    <source>
        <dbReference type="ARBA" id="ARBA00022741"/>
    </source>
</evidence>
<comment type="similarity">
    <text evidence="3">Belongs to the phosphoglycerate kinase family.</text>
</comment>
<keyword evidence="8" id="KW-0547">Nucleotide-binding</keyword>